<keyword evidence="1" id="KW-1133">Transmembrane helix</keyword>
<dbReference type="Proteomes" id="UP001208656">
    <property type="component" value="Unassembled WGS sequence"/>
</dbReference>
<feature type="transmembrane region" description="Helical" evidence="1">
    <location>
        <begin position="23"/>
        <end position="54"/>
    </location>
</feature>
<dbReference type="EMBL" id="JAOUSE010000070">
    <property type="protein sequence ID" value="MCU9595715.1"/>
    <property type="molecule type" value="Genomic_DNA"/>
</dbReference>
<evidence type="ECO:0000313" key="2">
    <source>
        <dbReference type="EMBL" id="MCU9595715.1"/>
    </source>
</evidence>
<organism evidence="2 3">
    <name type="scientific">Pallidibacillus thermolactis</name>
    <dbReference type="NCBI Taxonomy" id="251051"/>
    <lineage>
        <taxon>Bacteria</taxon>
        <taxon>Bacillati</taxon>
        <taxon>Bacillota</taxon>
        <taxon>Bacilli</taxon>
        <taxon>Bacillales</taxon>
        <taxon>Bacillaceae</taxon>
        <taxon>Pallidibacillus</taxon>
    </lineage>
</organism>
<keyword evidence="1" id="KW-0812">Transmembrane</keyword>
<name>A0ABT2WJH0_9BACI</name>
<sequence>MEKLAEYTWDVFTLKHVKHKQFVFSYLLFLSLLLLFEIFLVGLFIFSSIVFIHFKFVPNFIFFISGAILTIIMIATVPAFLQLIKKWQQCK</sequence>
<feature type="transmembrane region" description="Helical" evidence="1">
    <location>
        <begin position="60"/>
        <end position="81"/>
    </location>
</feature>
<gene>
    <name evidence="2" type="ORF">OEV82_14900</name>
</gene>
<proteinExistence type="predicted"/>
<reference evidence="2 3" key="1">
    <citation type="submission" date="2022-10" db="EMBL/GenBank/DDBJ databases">
        <title>Description of Fervidibacillus gen. nov. in the family Fervidibacillaceae fam. nov. with two species, Fervidibacillus albus sp. nov., and Fervidibacillus halotolerans sp. nov., isolated from tidal flat sediments.</title>
        <authorList>
            <person name="Kwon K.K."/>
            <person name="Yang S.-H."/>
        </authorList>
    </citation>
    <scope>NUCLEOTIDE SEQUENCE [LARGE SCALE GENOMIC DNA]</scope>
    <source>
        <strain evidence="2 3">DSM 23332</strain>
    </source>
</reference>
<protein>
    <submittedName>
        <fullName evidence="2">Uncharacterized protein</fullName>
    </submittedName>
</protein>
<evidence type="ECO:0000313" key="3">
    <source>
        <dbReference type="Proteomes" id="UP001208656"/>
    </source>
</evidence>
<accession>A0ABT2WJH0</accession>
<keyword evidence="3" id="KW-1185">Reference proteome</keyword>
<dbReference type="RefSeq" id="WP_173660590.1">
    <property type="nucleotide sequence ID" value="NZ_JAOUSE010000070.1"/>
</dbReference>
<keyword evidence="1" id="KW-0472">Membrane</keyword>
<evidence type="ECO:0000256" key="1">
    <source>
        <dbReference type="SAM" id="Phobius"/>
    </source>
</evidence>
<comment type="caution">
    <text evidence="2">The sequence shown here is derived from an EMBL/GenBank/DDBJ whole genome shotgun (WGS) entry which is preliminary data.</text>
</comment>